<evidence type="ECO:0000313" key="2">
    <source>
        <dbReference type="EMBL" id="MFC5178714.1"/>
    </source>
</evidence>
<name>A0ABW0BN18_9ACTN</name>
<dbReference type="CDD" id="cd00130">
    <property type="entry name" value="PAS"/>
    <property type="match status" value="1"/>
</dbReference>
<accession>A0ABW0BN18</accession>
<evidence type="ECO:0000259" key="1">
    <source>
        <dbReference type="PROSITE" id="PS50112"/>
    </source>
</evidence>
<dbReference type="PROSITE" id="PS50112">
    <property type="entry name" value="PAS"/>
    <property type="match status" value="1"/>
</dbReference>
<comment type="caution">
    <text evidence="2">The sequence shown here is derived from an EMBL/GenBank/DDBJ whole genome shotgun (WGS) entry which is preliminary data.</text>
</comment>
<gene>
    <name evidence="2" type="ORF">ACFPGP_18685</name>
</gene>
<feature type="domain" description="PAS" evidence="1">
    <location>
        <begin position="15"/>
        <end position="60"/>
    </location>
</feature>
<dbReference type="InterPro" id="IPR035965">
    <property type="entry name" value="PAS-like_dom_sf"/>
</dbReference>
<dbReference type="InterPro" id="IPR013767">
    <property type="entry name" value="PAS_fold"/>
</dbReference>
<dbReference type="Proteomes" id="UP001596087">
    <property type="component" value="Unassembled WGS sequence"/>
</dbReference>
<proteinExistence type="predicted"/>
<dbReference type="Gene3D" id="3.30.450.20">
    <property type="entry name" value="PAS domain"/>
    <property type="match status" value="1"/>
</dbReference>
<dbReference type="Pfam" id="PF00989">
    <property type="entry name" value="PAS"/>
    <property type="match status" value="1"/>
</dbReference>
<sequence>MSGSGSLPPAPDHGLVGLDADGRVIGLSAAACELLGVVPDQVVDRPLALALTGPDGDRSR</sequence>
<protein>
    <submittedName>
        <fullName evidence="2">PAS domain-containing protein</fullName>
    </submittedName>
</protein>
<dbReference type="RefSeq" id="WP_378592417.1">
    <property type="nucleotide sequence ID" value="NZ_JBHSKD010000027.1"/>
</dbReference>
<keyword evidence="3" id="KW-1185">Reference proteome</keyword>
<dbReference type="EMBL" id="JBHSKD010000027">
    <property type="protein sequence ID" value="MFC5178714.1"/>
    <property type="molecule type" value="Genomic_DNA"/>
</dbReference>
<dbReference type="SUPFAM" id="SSF55785">
    <property type="entry name" value="PYP-like sensor domain (PAS domain)"/>
    <property type="match status" value="1"/>
</dbReference>
<organism evidence="2 3">
    <name type="scientific">Nocardioides taihuensis</name>
    <dbReference type="NCBI Taxonomy" id="1835606"/>
    <lineage>
        <taxon>Bacteria</taxon>
        <taxon>Bacillati</taxon>
        <taxon>Actinomycetota</taxon>
        <taxon>Actinomycetes</taxon>
        <taxon>Propionibacteriales</taxon>
        <taxon>Nocardioidaceae</taxon>
        <taxon>Nocardioides</taxon>
    </lineage>
</organism>
<dbReference type="InterPro" id="IPR000014">
    <property type="entry name" value="PAS"/>
</dbReference>
<evidence type="ECO:0000313" key="3">
    <source>
        <dbReference type="Proteomes" id="UP001596087"/>
    </source>
</evidence>
<reference evidence="3" key="1">
    <citation type="journal article" date="2019" name="Int. J. Syst. Evol. Microbiol.">
        <title>The Global Catalogue of Microorganisms (GCM) 10K type strain sequencing project: providing services to taxonomists for standard genome sequencing and annotation.</title>
        <authorList>
            <consortium name="The Broad Institute Genomics Platform"/>
            <consortium name="The Broad Institute Genome Sequencing Center for Infectious Disease"/>
            <person name="Wu L."/>
            <person name="Ma J."/>
        </authorList>
    </citation>
    <scope>NUCLEOTIDE SEQUENCE [LARGE SCALE GENOMIC DNA]</scope>
    <source>
        <strain evidence="3">DFY41</strain>
    </source>
</reference>